<dbReference type="PRINTS" id="PR00039">
    <property type="entry name" value="HTHLYSR"/>
</dbReference>
<evidence type="ECO:0000256" key="3">
    <source>
        <dbReference type="ARBA" id="ARBA00023125"/>
    </source>
</evidence>
<protein>
    <submittedName>
        <fullName evidence="7">LysR substrate-binding domain-containing protein</fullName>
    </submittedName>
</protein>
<keyword evidence="5" id="KW-0804">Transcription</keyword>
<dbReference type="InterPro" id="IPR036390">
    <property type="entry name" value="WH_DNA-bd_sf"/>
</dbReference>
<evidence type="ECO:0000256" key="2">
    <source>
        <dbReference type="ARBA" id="ARBA00023015"/>
    </source>
</evidence>
<evidence type="ECO:0000313" key="7">
    <source>
        <dbReference type="EMBL" id="MDQ7249733.1"/>
    </source>
</evidence>
<dbReference type="InterPro" id="IPR036388">
    <property type="entry name" value="WH-like_DNA-bd_sf"/>
</dbReference>
<evidence type="ECO:0000313" key="8">
    <source>
        <dbReference type="Proteomes" id="UP001230156"/>
    </source>
</evidence>
<proteinExistence type="inferred from homology"/>
<dbReference type="Gene3D" id="3.40.190.290">
    <property type="match status" value="1"/>
</dbReference>
<dbReference type="RefSeq" id="WP_379958010.1">
    <property type="nucleotide sequence ID" value="NZ_JAUYVI010000005.1"/>
</dbReference>
<dbReference type="EMBL" id="JAUYVI010000005">
    <property type="protein sequence ID" value="MDQ7249733.1"/>
    <property type="molecule type" value="Genomic_DNA"/>
</dbReference>
<dbReference type="InterPro" id="IPR000847">
    <property type="entry name" value="LysR_HTH_N"/>
</dbReference>
<dbReference type="Pfam" id="PF03466">
    <property type="entry name" value="LysR_substrate"/>
    <property type="match status" value="1"/>
</dbReference>
<comment type="similarity">
    <text evidence="1">Belongs to the LysR transcriptional regulatory family.</text>
</comment>
<keyword evidence="3" id="KW-0238">DNA-binding</keyword>
<comment type="caution">
    <text evidence="7">The sequence shown here is derived from an EMBL/GenBank/DDBJ whole genome shotgun (WGS) entry which is preliminary data.</text>
</comment>
<evidence type="ECO:0000256" key="5">
    <source>
        <dbReference type="ARBA" id="ARBA00023163"/>
    </source>
</evidence>
<dbReference type="PROSITE" id="PS50931">
    <property type="entry name" value="HTH_LYSR"/>
    <property type="match status" value="1"/>
</dbReference>
<dbReference type="CDD" id="cd08433">
    <property type="entry name" value="PBP2_Nac"/>
    <property type="match status" value="1"/>
</dbReference>
<evidence type="ECO:0000259" key="6">
    <source>
        <dbReference type="PROSITE" id="PS50931"/>
    </source>
</evidence>
<gene>
    <name evidence="7" type="ORF">Q8A70_18735</name>
</gene>
<dbReference type="Proteomes" id="UP001230156">
    <property type="component" value="Unassembled WGS sequence"/>
</dbReference>
<dbReference type="PANTHER" id="PTHR30293">
    <property type="entry name" value="TRANSCRIPTIONAL REGULATORY PROTEIN NAC-RELATED"/>
    <property type="match status" value="1"/>
</dbReference>
<feature type="domain" description="HTH lysR-type" evidence="6">
    <location>
        <begin position="1"/>
        <end position="58"/>
    </location>
</feature>
<sequence length="308" mass="33479">MELKQLKYFLCVAELGSFSKAAVQLSVAQPILSRQIRSLEHDLNAELFYRNGRGIVLSEAGKLLEIYAKEIVQTAGKASFEIMAMKSSPRGRITIAMPPSIGWVLTVPLVMRCRGEFPMIALHVVEGFSGHVTEWLSTGRIDIGVVYNAPRLPSLLTEPLLEERLVLLGPADDPAHVGSGPVPASRLEDIPLILPARPHGLRLLIDRTLEKLGIVANVQLELDAMASTLGLVEEGAGYTILCDAAVQPLVRAGRIKSWPIDAPKMTRQLMLATSTQRPTSVATRVVAKLIRAQVAELFATARETEPAA</sequence>
<accession>A0ABU0YSU7</accession>
<dbReference type="InterPro" id="IPR005119">
    <property type="entry name" value="LysR_subst-bd"/>
</dbReference>
<dbReference type="SUPFAM" id="SSF53850">
    <property type="entry name" value="Periplasmic binding protein-like II"/>
    <property type="match status" value="1"/>
</dbReference>
<dbReference type="Pfam" id="PF00126">
    <property type="entry name" value="HTH_1"/>
    <property type="match status" value="1"/>
</dbReference>
<dbReference type="SUPFAM" id="SSF46785">
    <property type="entry name" value="Winged helix' DNA-binding domain"/>
    <property type="match status" value="1"/>
</dbReference>
<reference evidence="8" key="1">
    <citation type="submission" date="2023-08" db="EMBL/GenBank/DDBJ databases">
        <title>Rhodospirillaceae gen. nov., a novel taxon isolated from the Yangtze River Yuezi River estuary sludge.</title>
        <authorList>
            <person name="Ruan L."/>
        </authorList>
    </citation>
    <scope>NUCLEOTIDE SEQUENCE [LARGE SCALE GENOMIC DNA]</scope>
    <source>
        <strain evidence="8">R-7</strain>
    </source>
</reference>
<evidence type="ECO:0000256" key="4">
    <source>
        <dbReference type="ARBA" id="ARBA00023159"/>
    </source>
</evidence>
<keyword evidence="4" id="KW-0010">Activator</keyword>
<name>A0ABU0YSU7_9PROT</name>
<organism evidence="7 8">
    <name type="scientific">Dongia sedimenti</name>
    <dbReference type="NCBI Taxonomy" id="3064282"/>
    <lineage>
        <taxon>Bacteria</taxon>
        <taxon>Pseudomonadati</taxon>
        <taxon>Pseudomonadota</taxon>
        <taxon>Alphaproteobacteria</taxon>
        <taxon>Rhodospirillales</taxon>
        <taxon>Dongiaceae</taxon>
        <taxon>Dongia</taxon>
    </lineage>
</organism>
<dbReference type="PANTHER" id="PTHR30293:SF0">
    <property type="entry name" value="NITROGEN ASSIMILATION REGULATORY PROTEIN NAC"/>
    <property type="match status" value="1"/>
</dbReference>
<evidence type="ECO:0000256" key="1">
    <source>
        <dbReference type="ARBA" id="ARBA00009437"/>
    </source>
</evidence>
<keyword evidence="2" id="KW-0805">Transcription regulation</keyword>
<keyword evidence="8" id="KW-1185">Reference proteome</keyword>
<dbReference type="Gene3D" id="1.10.10.10">
    <property type="entry name" value="Winged helix-like DNA-binding domain superfamily/Winged helix DNA-binding domain"/>
    <property type="match status" value="1"/>
</dbReference>